<feature type="domain" description="Enkurin" evidence="7">
    <location>
        <begin position="149"/>
        <end position="255"/>
    </location>
</feature>
<dbReference type="GO" id="GO:0005516">
    <property type="term" value="F:calmodulin binding"/>
    <property type="evidence" value="ECO:0007669"/>
    <property type="project" value="TreeGrafter"/>
</dbReference>
<evidence type="ECO:0000256" key="4">
    <source>
        <dbReference type="ARBA" id="ARBA00023212"/>
    </source>
</evidence>
<evidence type="ECO:0000259" key="7">
    <source>
        <dbReference type="PROSITE" id="PS51665"/>
    </source>
</evidence>
<name>A0A5A8E7X1_CAFRO</name>
<dbReference type="PROSITE" id="PS51665">
    <property type="entry name" value="ENKURIN"/>
    <property type="match status" value="1"/>
</dbReference>
<dbReference type="EMBL" id="VLTM01000013">
    <property type="protein sequence ID" value="KAA0165363.1"/>
    <property type="molecule type" value="Genomic_DNA"/>
</dbReference>
<dbReference type="PANTHER" id="PTHR21490">
    <property type="entry name" value="ENKURIN-RELATED"/>
    <property type="match status" value="1"/>
</dbReference>
<dbReference type="EMBL" id="VLTO01000029">
    <property type="protein sequence ID" value="KAA0173816.1"/>
    <property type="molecule type" value="Genomic_DNA"/>
</dbReference>
<dbReference type="OMA" id="HRVIYIA"/>
<dbReference type="OrthoDB" id="2123594at2759"/>
<keyword evidence="3" id="KW-0963">Cytoplasm</keyword>
<keyword evidence="5" id="KW-0966">Cell projection</keyword>
<evidence type="ECO:0000256" key="1">
    <source>
        <dbReference type="ARBA" id="ARBA00004138"/>
    </source>
</evidence>
<dbReference type="AlphaFoldDB" id="A0A5A8E7X1"/>
<reference evidence="11 12" key="1">
    <citation type="submission" date="2019-07" db="EMBL/GenBank/DDBJ databases">
        <title>Genomes of Cafeteria roenbergensis.</title>
        <authorList>
            <person name="Fischer M.G."/>
            <person name="Hackl T."/>
            <person name="Roman M."/>
        </authorList>
    </citation>
    <scope>NUCLEOTIDE SEQUENCE [LARGE SCALE GENOMIC DNA]</scope>
    <source>
        <strain evidence="8 12">BVI</strain>
        <strain evidence="9 13">Cflag</strain>
        <strain evidence="10 11">E4-10P</strain>
    </source>
</reference>
<comment type="caution">
    <text evidence="10">The sequence shown here is derived from an EMBL/GenBank/DDBJ whole genome shotgun (WGS) entry which is preliminary data.</text>
</comment>
<organism evidence="10 11">
    <name type="scientific">Cafeteria roenbergensis</name>
    <name type="common">Marine flagellate</name>
    <dbReference type="NCBI Taxonomy" id="33653"/>
    <lineage>
        <taxon>Eukaryota</taxon>
        <taxon>Sar</taxon>
        <taxon>Stramenopiles</taxon>
        <taxon>Bigyra</taxon>
        <taxon>Opalozoa</taxon>
        <taxon>Bicosoecida</taxon>
        <taxon>Cafeteriaceae</taxon>
        <taxon>Cafeteria</taxon>
    </lineage>
</organism>
<dbReference type="InterPro" id="IPR052102">
    <property type="entry name" value="Enkurin_domain-protein"/>
</dbReference>
<dbReference type="Proteomes" id="UP000322899">
    <property type="component" value="Unassembled WGS sequence"/>
</dbReference>
<dbReference type="Pfam" id="PF13864">
    <property type="entry name" value="Enkurin"/>
    <property type="match status" value="1"/>
</dbReference>
<proteinExistence type="predicted"/>
<protein>
    <recommendedName>
        <fullName evidence="7">Enkurin domain-containing protein</fullName>
    </recommendedName>
</protein>
<sequence>MAAAAGAESIYNWIKEEAEAPTKARMHRSRFNPKAPPAYSTLRVAKKATGAIGKSVKDTINPRKFLKAGSRMGKGVTPATSQARKFTRRAPPDGGKAPVPKRTERPIHGITSSKNFVVANAVENILAAPPEPEVAPDYLHKEDFGRVPEYLEEVKREVEAERDMARAEFEHAAMVRAAGEPLMRELGDDEREELLDALKAKWDVVNARYQKMTHLKISTHNSSLGQIRNKEQCEAQMDELERDIARLSVKGPIYVVDE</sequence>
<dbReference type="GO" id="GO:0005856">
    <property type="term" value="C:cytoskeleton"/>
    <property type="evidence" value="ECO:0007669"/>
    <property type="project" value="UniProtKB-SubCell"/>
</dbReference>
<evidence type="ECO:0000313" key="9">
    <source>
        <dbReference type="EMBL" id="KAA0165363.1"/>
    </source>
</evidence>
<dbReference type="InterPro" id="IPR027012">
    <property type="entry name" value="Enkurin_dom"/>
</dbReference>
<feature type="region of interest" description="Disordered" evidence="6">
    <location>
        <begin position="62"/>
        <end position="110"/>
    </location>
</feature>
<evidence type="ECO:0000313" key="11">
    <source>
        <dbReference type="Proteomes" id="UP000322899"/>
    </source>
</evidence>
<evidence type="ECO:0000256" key="3">
    <source>
        <dbReference type="ARBA" id="ARBA00022490"/>
    </source>
</evidence>
<keyword evidence="12" id="KW-1185">Reference proteome</keyword>
<evidence type="ECO:0000313" key="10">
    <source>
        <dbReference type="EMBL" id="KAA0173816.1"/>
    </source>
</evidence>
<evidence type="ECO:0000313" key="8">
    <source>
        <dbReference type="EMBL" id="KAA0151448.1"/>
    </source>
</evidence>
<dbReference type="EMBL" id="VLTN01000027">
    <property type="protein sequence ID" value="KAA0151448.1"/>
    <property type="molecule type" value="Genomic_DNA"/>
</dbReference>
<comment type="subcellular location">
    <subcellularLocation>
        <location evidence="1">Cell projection</location>
        <location evidence="1">Cilium</location>
    </subcellularLocation>
    <subcellularLocation>
        <location evidence="2">Cytoplasm</location>
        <location evidence="2">Cytoskeleton</location>
    </subcellularLocation>
</comment>
<keyword evidence="4" id="KW-0206">Cytoskeleton</keyword>
<evidence type="ECO:0000256" key="2">
    <source>
        <dbReference type="ARBA" id="ARBA00004245"/>
    </source>
</evidence>
<gene>
    <name evidence="10" type="ORF">FNF27_04773</name>
    <name evidence="8" type="ORF">FNF29_04656</name>
    <name evidence="9" type="ORF">FNF31_02025</name>
</gene>
<evidence type="ECO:0000256" key="6">
    <source>
        <dbReference type="SAM" id="MobiDB-lite"/>
    </source>
</evidence>
<dbReference type="Proteomes" id="UP000323011">
    <property type="component" value="Unassembled WGS sequence"/>
</dbReference>
<evidence type="ECO:0000313" key="13">
    <source>
        <dbReference type="Proteomes" id="UP000325113"/>
    </source>
</evidence>
<evidence type="ECO:0000256" key="5">
    <source>
        <dbReference type="ARBA" id="ARBA00023273"/>
    </source>
</evidence>
<evidence type="ECO:0000313" key="12">
    <source>
        <dbReference type="Proteomes" id="UP000323011"/>
    </source>
</evidence>
<dbReference type="GO" id="GO:0005929">
    <property type="term" value="C:cilium"/>
    <property type="evidence" value="ECO:0007669"/>
    <property type="project" value="UniProtKB-SubCell"/>
</dbReference>
<dbReference type="PANTHER" id="PTHR21490:SF0">
    <property type="entry name" value="ENKURIN"/>
    <property type="match status" value="1"/>
</dbReference>
<dbReference type="Proteomes" id="UP000325113">
    <property type="component" value="Unassembled WGS sequence"/>
</dbReference>
<accession>A0A5A8E7X1</accession>